<name>V6IXC0_9BACL</name>
<dbReference type="PATRIC" id="fig|1395513.3.peg.2595"/>
<dbReference type="STRING" id="1395513.P343_12790"/>
<evidence type="ECO:0000313" key="2">
    <source>
        <dbReference type="Proteomes" id="UP000018296"/>
    </source>
</evidence>
<reference evidence="1 2" key="1">
    <citation type="journal article" date="2013" name="Genome Announc.">
        <title>Genome Sequence of Sporolactobacillus laevolacticus DSM442, an Efficient Polymer-Grade D-Lactate Producer from Agricultural Waste Cottonseed as a Nitrogen Source.</title>
        <authorList>
            <person name="Wang H."/>
            <person name="Wang L."/>
            <person name="Ju J."/>
            <person name="Yu B."/>
            <person name="Ma Y."/>
        </authorList>
    </citation>
    <scope>NUCLEOTIDE SEQUENCE [LARGE SCALE GENOMIC DNA]</scope>
    <source>
        <strain evidence="1 2">DSM 442</strain>
    </source>
</reference>
<dbReference type="RefSeq" id="WP_023510798.1">
    <property type="nucleotide sequence ID" value="NZ_AWTC01000013.1"/>
</dbReference>
<organism evidence="1 2">
    <name type="scientific">Sporolactobacillus laevolacticus DSM 442</name>
    <dbReference type="NCBI Taxonomy" id="1395513"/>
    <lineage>
        <taxon>Bacteria</taxon>
        <taxon>Bacillati</taxon>
        <taxon>Bacillota</taxon>
        <taxon>Bacilli</taxon>
        <taxon>Bacillales</taxon>
        <taxon>Sporolactobacillaceae</taxon>
        <taxon>Sporolactobacillus</taxon>
    </lineage>
</organism>
<accession>V6IXC0</accession>
<dbReference type="AlphaFoldDB" id="V6IXC0"/>
<gene>
    <name evidence="1" type="ORF">P343_12790</name>
</gene>
<dbReference type="EMBL" id="AWTC01000013">
    <property type="protein sequence ID" value="EST11276.1"/>
    <property type="molecule type" value="Genomic_DNA"/>
</dbReference>
<dbReference type="Proteomes" id="UP000018296">
    <property type="component" value="Unassembled WGS sequence"/>
</dbReference>
<sequence>MLFEIEEVVQRTYKATVIAPNALEALERYRTRFTPRNDQYVNVSKVDEDSSVNINPRKE</sequence>
<proteinExistence type="predicted"/>
<keyword evidence="2" id="KW-1185">Reference proteome</keyword>
<comment type="caution">
    <text evidence="1">The sequence shown here is derived from an EMBL/GenBank/DDBJ whole genome shotgun (WGS) entry which is preliminary data.</text>
</comment>
<protein>
    <submittedName>
        <fullName evidence="1">Uncharacterized protein</fullName>
    </submittedName>
</protein>
<evidence type="ECO:0000313" key="1">
    <source>
        <dbReference type="EMBL" id="EST11276.1"/>
    </source>
</evidence>